<dbReference type="Pfam" id="PF00169">
    <property type="entry name" value="PH"/>
    <property type="match status" value="1"/>
</dbReference>
<dbReference type="Gene3D" id="1.25.40.20">
    <property type="entry name" value="Ankyrin repeat-containing domain"/>
    <property type="match status" value="1"/>
</dbReference>
<evidence type="ECO:0000256" key="2">
    <source>
        <dbReference type="ARBA" id="ARBA00022468"/>
    </source>
</evidence>
<dbReference type="SUPFAM" id="SSF57863">
    <property type="entry name" value="ArfGap/RecO-like zinc finger"/>
    <property type="match status" value="1"/>
</dbReference>
<keyword evidence="3" id="KW-0268">Exocytosis</keyword>
<accession>A0A7R9KM63</accession>
<name>A0A7R9KM63_9ACAR</name>
<evidence type="ECO:0000256" key="6">
    <source>
        <dbReference type="ARBA" id="ARBA00022771"/>
    </source>
</evidence>
<dbReference type="SUPFAM" id="SSF48403">
    <property type="entry name" value="Ankyrin repeat"/>
    <property type="match status" value="1"/>
</dbReference>
<dbReference type="AlphaFoldDB" id="A0A7R9KM63"/>
<evidence type="ECO:0000256" key="5">
    <source>
        <dbReference type="ARBA" id="ARBA00022723"/>
    </source>
</evidence>
<keyword evidence="9" id="KW-1053">Target membrane</keyword>
<dbReference type="PROSITE" id="PS50297">
    <property type="entry name" value="ANK_REP_REGION"/>
    <property type="match status" value="1"/>
</dbReference>
<evidence type="ECO:0000313" key="16">
    <source>
        <dbReference type="Proteomes" id="UP000759131"/>
    </source>
</evidence>
<dbReference type="Gene3D" id="1.10.220.150">
    <property type="entry name" value="Arf GTPase activating protein"/>
    <property type="match status" value="1"/>
</dbReference>
<dbReference type="SMART" id="SM00233">
    <property type="entry name" value="PH"/>
    <property type="match status" value="1"/>
</dbReference>
<feature type="repeat" description="ANK" evidence="10">
    <location>
        <begin position="520"/>
        <end position="552"/>
    </location>
</feature>
<evidence type="ECO:0000256" key="7">
    <source>
        <dbReference type="ARBA" id="ARBA00022833"/>
    </source>
</evidence>
<organism evidence="15">
    <name type="scientific">Medioppia subpectinata</name>
    <dbReference type="NCBI Taxonomy" id="1979941"/>
    <lineage>
        <taxon>Eukaryota</taxon>
        <taxon>Metazoa</taxon>
        <taxon>Ecdysozoa</taxon>
        <taxon>Arthropoda</taxon>
        <taxon>Chelicerata</taxon>
        <taxon>Arachnida</taxon>
        <taxon>Acari</taxon>
        <taxon>Acariformes</taxon>
        <taxon>Sarcoptiformes</taxon>
        <taxon>Oribatida</taxon>
        <taxon>Brachypylina</taxon>
        <taxon>Oppioidea</taxon>
        <taxon>Oppiidae</taxon>
        <taxon>Medioppia</taxon>
    </lineage>
</organism>
<comment type="subcellular location">
    <subcellularLocation>
        <location evidence="1">Target cell membrane</location>
    </subcellularLocation>
</comment>
<evidence type="ECO:0000256" key="4">
    <source>
        <dbReference type="ARBA" id="ARBA00022537"/>
    </source>
</evidence>
<sequence>MRNGTTILEKKLESRHTMVSAKECIPQLIKGETIRLEGYLFKRTSNTFKTWNRRWFIIQDHQLVYQKRSHERELTIMEEDLRLCTAKPVQFMERRFCFEVLSPSKSHILQADSEETCQQWISAMQAGIDAAYNHNDAAVDIQSVHSQDSWGTASSNSSANKSSSFNNLLSATDGSCGGGPPPAKPPRVTYTQILAIPGNEFCCDCGAADPKWASINIGSTLCIECSGIHRSLGVHLSKVRSLNLDAWDLELIKVMSSLGNTIINTIYEAKVDESVAQRAKSDSDRTQRELWIKAKYVKRAFVDKLEVDLLATNEQQLPLSSTDSTIICDHNKSGEQIEPNVDNESHNTFNSTLSCVQMSDTTVNKCDNISQMSDKRNEELVESDSEESDSEESTKLILSDNTLKNVTQNCDNNCHTVSDDKQVVTLGRDYDKSVVENNSSIKPMPSGDNNEVYNLMLYNAAIDCDVKVMCEALAKGAIINWHNADDENRTALHQAISSDRVTPCEYLLLNGAKSNVADHKGTTPLHLATQRGNTGQVCLLLKRGADQKCTDSDGHNALSIAVNNANADIVTLLRLAKLNDEMKNDDEFGNISDETFNEVVRDFTQLAAQSPEKLRRNTIQPEPNS</sequence>
<dbReference type="GO" id="GO:0005096">
    <property type="term" value="F:GTPase activator activity"/>
    <property type="evidence" value="ECO:0007669"/>
    <property type="project" value="UniProtKB-KW"/>
</dbReference>
<dbReference type="InterPro" id="IPR037278">
    <property type="entry name" value="ARFGAP/RecO"/>
</dbReference>
<dbReference type="CDD" id="cd08835">
    <property type="entry name" value="ArfGap_ACAP"/>
    <property type="match status" value="1"/>
</dbReference>
<evidence type="ECO:0000256" key="12">
    <source>
        <dbReference type="SAM" id="MobiDB-lite"/>
    </source>
</evidence>
<evidence type="ECO:0000313" key="15">
    <source>
        <dbReference type="EMBL" id="CAD7625385.1"/>
    </source>
</evidence>
<dbReference type="GO" id="GO:0044218">
    <property type="term" value="C:other organism cell membrane"/>
    <property type="evidence" value="ECO:0007669"/>
    <property type="project" value="UniProtKB-KW"/>
</dbReference>
<dbReference type="InterPro" id="IPR045258">
    <property type="entry name" value="ACAP1/2/3-like"/>
</dbReference>
<dbReference type="InterPro" id="IPR011993">
    <property type="entry name" value="PH-like_dom_sf"/>
</dbReference>
<dbReference type="InterPro" id="IPR001849">
    <property type="entry name" value="PH_domain"/>
</dbReference>
<dbReference type="InterPro" id="IPR001164">
    <property type="entry name" value="ArfGAP_dom"/>
</dbReference>
<dbReference type="GO" id="GO:0006887">
    <property type="term" value="P:exocytosis"/>
    <property type="evidence" value="ECO:0007669"/>
    <property type="project" value="UniProtKB-KW"/>
</dbReference>
<gene>
    <name evidence="15" type="ORF">OSB1V03_LOCUS5820</name>
</gene>
<dbReference type="PRINTS" id="PR00405">
    <property type="entry name" value="REVINTRACTNG"/>
</dbReference>
<dbReference type="CDD" id="cd13250">
    <property type="entry name" value="PH_ACAP"/>
    <property type="match status" value="1"/>
</dbReference>
<feature type="domain" description="PH" evidence="13">
    <location>
        <begin position="33"/>
        <end position="129"/>
    </location>
</feature>
<dbReference type="Gene3D" id="2.30.29.30">
    <property type="entry name" value="Pleckstrin-homology domain (PH domain)/Phosphotyrosine-binding domain (PTB)"/>
    <property type="match status" value="1"/>
</dbReference>
<dbReference type="FunFam" id="2.30.29.30:FF:000026">
    <property type="entry name" value="Arf-GAP with coiled-coil, ANK repeat and PH domain-containing protein 2"/>
    <property type="match status" value="1"/>
</dbReference>
<dbReference type="EMBL" id="CAJPIZ010003026">
    <property type="protein sequence ID" value="CAG2105815.1"/>
    <property type="molecule type" value="Genomic_DNA"/>
</dbReference>
<proteinExistence type="predicted"/>
<dbReference type="InterPro" id="IPR002110">
    <property type="entry name" value="Ankyrin_rpt"/>
</dbReference>
<dbReference type="Pfam" id="PF01412">
    <property type="entry name" value="ArfGap"/>
    <property type="match status" value="1"/>
</dbReference>
<feature type="region of interest" description="Disordered" evidence="12">
    <location>
        <begin position="370"/>
        <end position="395"/>
    </location>
</feature>
<dbReference type="SUPFAM" id="SSF50729">
    <property type="entry name" value="PH domain-like"/>
    <property type="match status" value="1"/>
</dbReference>
<evidence type="ECO:0000256" key="8">
    <source>
        <dbReference type="ARBA" id="ARBA00023028"/>
    </source>
</evidence>
<keyword evidence="5" id="KW-0479">Metal-binding</keyword>
<feature type="repeat" description="ANK" evidence="10">
    <location>
        <begin position="487"/>
        <end position="519"/>
    </location>
</feature>
<keyword evidence="2" id="KW-0343">GTPase activation</keyword>
<evidence type="ECO:0000256" key="10">
    <source>
        <dbReference type="PROSITE-ProRule" id="PRU00023"/>
    </source>
</evidence>
<dbReference type="OrthoDB" id="10070851at2759"/>
<dbReference type="GO" id="GO:0008270">
    <property type="term" value="F:zinc ion binding"/>
    <property type="evidence" value="ECO:0007669"/>
    <property type="project" value="UniProtKB-KW"/>
</dbReference>
<dbReference type="PANTHER" id="PTHR23180">
    <property type="entry name" value="CENTAURIN/ARF"/>
    <property type="match status" value="1"/>
</dbReference>
<keyword evidence="4" id="KW-1052">Target cell membrane</keyword>
<keyword evidence="8" id="KW-0638">Presynaptic neurotoxin</keyword>
<keyword evidence="8" id="KW-0800">Toxin</keyword>
<dbReference type="FunFam" id="1.10.220.150:FF:000009">
    <property type="entry name" value="stromal membrane-associated protein 1 isoform X1"/>
    <property type="match status" value="1"/>
</dbReference>
<dbReference type="GO" id="GO:0044231">
    <property type="term" value="C:host cell presynaptic membrane"/>
    <property type="evidence" value="ECO:0007669"/>
    <property type="project" value="UniProtKB-KW"/>
</dbReference>
<dbReference type="InterPro" id="IPR036770">
    <property type="entry name" value="Ankyrin_rpt-contain_sf"/>
</dbReference>
<feature type="domain" description="Arf-GAP" evidence="14">
    <location>
        <begin position="187"/>
        <end position="309"/>
    </location>
</feature>
<evidence type="ECO:0000256" key="11">
    <source>
        <dbReference type="PROSITE-ProRule" id="PRU00288"/>
    </source>
</evidence>
<evidence type="ECO:0000256" key="1">
    <source>
        <dbReference type="ARBA" id="ARBA00004175"/>
    </source>
</evidence>
<dbReference type="Proteomes" id="UP000759131">
    <property type="component" value="Unassembled WGS sequence"/>
</dbReference>
<protein>
    <submittedName>
        <fullName evidence="15">Uncharacterized protein</fullName>
    </submittedName>
</protein>
<keyword evidence="7" id="KW-0862">Zinc</keyword>
<keyword evidence="6 11" id="KW-0863">Zinc-finger</keyword>
<keyword evidence="16" id="KW-1185">Reference proteome</keyword>
<reference evidence="15" key="1">
    <citation type="submission" date="2020-11" db="EMBL/GenBank/DDBJ databases">
        <authorList>
            <person name="Tran Van P."/>
        </authorList>
    </citation>
    <scope>NUCLEOTIDE SEQUENCE</scope>
</reference>
<dbReference type="EMBL" id="OC857601">
    <property type="protein sequence ID" value="CAD7625385.1"/>
    <property type="molecule type" value="Genomic_DNA"/>
</dbReference>
<keyword evidence="10" id="KW-0040">ANK repeat</keyword>
<dbReference type="InterPro" id="IPR038508">
    <property type="entry name" value="ArfGAP_dom_sf"/>
</dbReference>
<evidence type="ECO:0000256" key="9">
    <source>
        <dbReference type="ARBA" id="ARBA00023298"/>
    </source>
</evidence>
<evidence type="ECO:0000259" key="13">
    <source>
        <dbReference type="PROSITE" id="PS50003"/>
    </source>
</evidence>
<dbReference type="SMART" id="SM00105">
    <property type="entry name" value="ArfGap"/>
    <property type="match status" value="1"/>
</dbReference>
<dbReference type="PROSITE" id="PS50003">
    <property type="entry name" value="PH_DOMAIN"/>
    <property type="match status" value="1"/>
</dbReference>
<evidence type="ECO:0000256" key="3">
    <source>
        <dbReference type="ARBA" id="ARBA00022483"/>
    </source>
</evidence>
<dbReference type="SMART" id="SM00248">
    <property type="entry name" value="ANK"/>
    <property type="match status" value="3"/>
</dbReference>
<keyword evidence="8" id="KW-0528">Neurotoxin</keyword>
<dbReference type="PROSITE" id="PS50115">
    <property type="entry name" value="ARFGAP"/>
    <property type="match status" value="1"/>
</dbReference>
<keyword evidence="9" id="KW-0472">Membrane</keyword>
<feature type="compositionally biased region" description="Acidic residues" evidence="12">
    <location>
        <begin position="380"/>
        <end position="391"/>
    </location>
</feature>
<dbReference type="PANTHER" id="PTHR23180:SF399">
    <property type="entry name" value="BLOWN FUSE, ISOFORM A-RELATED"/>
    <property type="match status" value="1"/>
</dbReference>
<dbReference type="Pfam" id="PF12796">
    <property type="entry name" value="Ank_2"/>
    <property type="match status" value="1"/>
</dbReference>
<evidence type="ECO:0000259" key="14">
    <source>
        <dbReference type="PROSITE" id="PS50115"/>
    </source>
</evidence>
<dbReference type="PROSITE" id="PS50088">
    <property type="entry name" value="ANK_REPEAT"/>
    <property type="match status" value="2"/>
</dbReference>